<dbReference type="AlphaFoldDB" id="A0A8C3HDE2"/>
<dbReference type="GeneID" id="101932352"/>
<dbReference type="GO" id="GO:0010038">
    <property type="term" value="P:response to metal ion"/>
    <property type="evidence" value="ECO:0007669"/>
    <property type="project" value="InterPro"/>
</dbReference>
<dbReference type="Ensembl" id="ENSCPBT00000019388.1">
    <property type="protein sequence ID" value="ENSCPBP00000016390.1"/>
    <property type="gene ID" value="ENSCPBG00000012082.1"/>
</dbReference>
<dbReference type="PANTHER" id="PTHR23419">
    <property type="entry name" value="DIVALENT CATION TOLERANCE CUTA-RELATED"/>
    <property type="match status" value="1"/>
</dbReference>
<evidence type="ECO:0000256" key="1">
    <source>
        <dbReference type="ARBA" id="ARBA00010169"/>
    </source>
</evidence>
<comment type="similarity">
    <text evidence="1">Belongs to the CutA family.</text>
</comment>
<dbReference type="OMA" id="ARGIMDK"/>
<protein>
    <submittedName>
        <fullName evidence="3">Uncharacterized protein</fullName>
    </submittedName>
</protein>
<gene>
    <name evidence="3" type="primary">LOC101932352</name>
</gene>
<evidence type="ECO:0000256" key="2">
    <source>
        <dbReference type="ARBA" id="ARBA00011233"/>
    </source>
</evidence>
<dbReference type="KEGG" id="cpic:101932352"/>
<dbReference type="FunFam" id="3.30.70.120:FF:000011">
    <property type="entry name" value="CutA divalent cation tolerance homolog-like"/>
    <property type="match status" value="1"/>
</dbReference>
<organism evidence="3 4">
    <name type="scientific">Chrysemys picta bellii</name>
    <name type="common">Western painted turtle</name>
    <name type="synonym">Emys bellii</name>
    <dbReference type="NCBI Taxonomy" id="8478"/>
    <lineage>
        <taxon>Eukaryota</taxon>
        <taxon>Metazoa</taxon>
        <taxon>Chordata</taxon>
        <taxon>Craniata</taxon>
        <taxon>Vertebrata</taxon>
        <taxon>Euteleostomi</taxon>
        <taxon>Archelosauria</taxon>
        <taxon>Testudinata</taxon>
        <taxon>Testudines</taxon>
        <taxon>Cryptodira</taxon>
        <taxon>Durocryptodira</taxon>
        <taxon>Testudinoidea</taxon>
        <taxon>Emydidae</taxon>
        <taxon>Chrysemys</taxon>
    </lineage>
</organism>
<sequence>MKLDWLTQRCQLPAAQGCSRPGCFALLLVITLSLLMYPALKSLGLQLHSAVTGSYISGTQSIAFVNCPNEQVAKDIARAIMDKKLAACVNILPKASSMYFWKGEIEEATEILLLVKTRTSRISELSDYIRSMHPFEIPEFISLPIDQGNPLYLKWIEEGVPDD</sequence>
<dbReference type="SUPFAM" id="SSF54913">
    <property type="entry name" value="GlnB-like"/>
    <property type="match status" value="1"/>
</dbReference>
<keyword evidence="4" id="KW-1185">Reference proteome</keyword>
<evidence type="ECO:0000313" key="4">
    <source>
        <dbReference type="Proteomes" id="UP000694380"/>
    </source>
</evidence>
<reference evidence="3" key="2">
    <citation type="submission" date="2025-09" db="UniProtKB">
        <authorList>
            <consortium name="Ensembl"/>
        </authorList>
    </citation>
    <scope>IDENTIFICATION</scope>
</reference>
<proteinExistence type="inferred from homology"/>
<dbReference type="InterPro" id="IPR011322">
    <property type="entry name" value="N-reg_PII-like_a/b"/>
</dbReference>
<dbReference type="Gene3D" id="3.30.70.120">
    <property type="match status" value="1"/>
</dbReference>
<dbReference type="InterPro" id="IPR004323">
    <property type="entry name" value="Ion_tolerance_CutA"/>
</dbReference>
<evidence type="ECO:0000313" key="3">
    <source>
        <dbReference type="Ensembl" id="ENSCPBP00000016390.1"/>
    </source>
</evidence>
<dbReference type="GO" id="GO:0005507">
    <property type="term" value="F:copper ion binding"/>
    <property type="evidence" value="ECO:0007669"/>
    <property type="project" value="TreeGrafter"/>
</dbReference>
<dbReference type="GeneTree" id="ENSGT00390000017030"/>
<accession>A0A8C3HDE2</accession>
<dbReference type="Proteomes" id="UP000694380">
    <property type="component" value="Unplaced"/>
</dbReference>
<dbReference type="InterPro" id="IPR015867">
    <property type="entry name" value="N-reg_PII/ATP_PRibTrfase_C"/>
</dbReference>
<dbReference type="Pfam" id="PF03091">
    <property type="entry name" value="CutA1"/>
    <property type="match status" value="1"/>
</dbReference>
<dbReference type="PANTHER" id="PTHR23419:SF2">
    <property type="entry name" value="CUTA DIVALENT CATION TOLERANCE HOMOLOG-LIKE"/>
    <property type="match status" value="1"/>
</dbReference>
<comment type="subunit">
    <text evidence="2">Homotrimer.</text>
</comment>
<dbReference type="OrthoDB" id="2017693at2759"/>
<reference evidence="3" key="1">
    <citation type="submission" date="2025-08" db="UniProtKB">
        <authorList>
            <consortium name="Ensembl"/>
        </authorList>
    </citation>
    <scope>IDENTIFICATION</scope>
</reference>
<name>A0A8C3HDE2_CHRPI</name>